<evidence type="ECO:0000313" key="1">
    <source>
        <dbReference type="EMBL" id="KAI9914967.1"/>
    </source>
</evidence>
<keyword evidence="2" id="KW-1185">Reference proteome</keyword>
<sequence>MIGLHIDCAVMNTLLRQNDPELHAHLNQLGLNMEIHCTKWLVIDMLLARSNEKQRASRVLLGVDAGEVLLAINDFFARETTKTTVDMDAFLHFFL</sequence>
<dbReference type="Proteomes" id="UP001163321">
    <property type="component" value="Chromosome 3"/>
</dbReference>
<gene>
    <name evidence="1" type="ORF">PsorP6_007557</name>
</gene>
<name>A0ACC0W946_9STRA</name>
<comment type="caution">
    <text evidence="1">The sequence shown here is derived from an EMBL/GenBank/DDBJ whole genome shotgun (WGS) entry which is preliminary data.</text>
</comment>
<protein>
    <submittedName>
        <fullName evidence="1">Uncharacterized protein</fullName>
    </submittedName>
</protein>
<accession>A0ACC0W946</accession>
<organism evidence="1 2">
    <name type="scientific">Peronosclerospora sorghi</name>
    <dbReference type="NCBI Taxonomy" id="230839"/>
    <lineage>
        <taxon>Eukaryota</taxon>
        <taxon>Sar</taxon>
        <taxon>Stramenopiles</taxon>
        <taxon>Oomycota</taxon>
        <taxon>Peronosporomycetes</taxon>
        <taxon>Peronosporales</taxon>
        <taxon>Peronosporaceae</taxon>
        <taxon>Peronosclerospora</taxon>
    </lineage>
</organism>
<proteinExistence type="predicted"/>
<evidence type="ECO:0000313" key="2">
    <source>
        <dbReference type="Proteomes" id="UP001163321"/>
    </source>
</evidence>
<reference evidence="1 2" key="1">
    <citation type="journal article" date="2022" name="bioRxiv">
        <title>The genome of the oomycete Peronosclerospora sorghi, a cosmopolitan pathogen of maize and sorghum, is inflated with dispersed pseudogenes.</title>
        <authorList>
            <person name="Fletcher K."/>
            <person name="Martin F."/>
            <person name="Isakeit T."/>
            <person name="Cavanaugh K."/>
            <person name="Magill C."/>
            <person name="Michelmore R."/>
        </authorList>
    </citation>
    <scope>NUCLEOTIDE SEQUENCE [LARGE SCALE GENOMIC DNA]</scope>
    <source>
        <strain evidence="1">P6</strain>
    </source>
</reference>
<dbReference type="EMBL" id="CM047582">
    <property type="protein sequence ID" value="KAI9914967.1"/>
    <property type="molecule type" value="Genomic_DNA"/>
</dbReference>